<organism evidence="3 4">
    <name type="scientific">Sorghum bicolor</name>
    <name type="common">Sorghum</name>
    <name type="synonym">Sorghum vulgare</name>
    <dbReference type="NCBI Taxonomy" id="4558"/>
    <lineage>
        <taxon>Eukaryota</taxon>
        <taxon>Viridiplantae</taxon>
        <taxon>Streptophyta</taxon>
        <taxon>Embryophyta</taxon>
        <taxon>Tracheophyta</taxon>
        <taxon>Spermatophyta</taxon>
        <taxon>Magnoliopsida</taxon>
        <taxon>Liliopsida</taxon>
        <taxon>Poales</taxon>
        <taxon>Poaceae</taxon>
        <taxon>PACMAD clade</taxon>
        <taxon>Panicoideae</taxon>
        <taxon>Andropogonodae</taxon>
        <taxon>Andropogoneae</taxon>
        <taxon>Sorghinae</taxon>
        <taxon>Sorghum</taxon>
    </lineage>
</organism>
<feature type="compositionally biased region" description="Basic and acidic residues" evidence="1">
    <location>
        <begin position="242"/>
        <end position="259"/>
    </location>
</feature>
<sequence>MDGNAEPIQFSWGKRRGAGGSKMDTVFYGSFTLDNVKYSLYDCVYLFKHGDPVPYIGKIVKIWEQNSAKRVKVLWFFLPDEIRNYLRGPVMEKEIFLACGEGIGLADINPLEAVAGKCTVICISKDERNRQPSPQELEIADYIFYRFFDVGSLTHSDQLPDKIATLTVDVLLNPKDELLVSNPGTNVPPNPNVDEGLVATVPALPSAVKTEDGSQAAALPLPQPAFEVDENPPATVPLSQSEVKEEQKQPVVRKEDKKSVAAIPLSHSAVKEDEKPAASIAPPQPAVMDNIPKHTQLQNAHTGERPPKKLKLSQVTSDQDMDPETTEQRPLELPPKNIDRSKWFNIEWDDRLKMADDKGTLVYIQNLDIRFGPADIEELVRKALQLSCNAKPINHPTYDDPNNGKAYAIFKTKDAADAAISKINSGLVVGGRPLYCSKGLLEVPKPPKNLVGHLSSHIKIGHKQRDEQSKAVATSHCSQPNTIEYDLALDWMLLREKQDQSFRILHKKHREARKVFASLGNKSLKAEK</sequence>
<dbReference type="FunFam" id="2.30.30.490:FF:000017">
    <property type="entry name" value="Bromo-adjacent homology (BAH) domain-containing protein"/>
    <property type="match status" value="1"/>
</dbReference>
<dbReference type="InterPro" id="IPR035979">
    <property type="entry name" value="RBD_domain_sf"/>
</dbReference>
<feature type="domain" description="BAH" evidence="2">
    <location>
        <begin position="36"/>
        <end position="159"/>
    </location>
</feature>
<evidence type="ECO:0000259" key="2">
    <source>
        <dbReference type="PROSITE" id="PS51038"/>
    </source>
</evidence>
<dbReference type="SMART" id="SM00439">
    <property type="entry name" value="BAH"/>
    <property type="match status" value="1"/>
</dbReference>
<dbReference type="AlphaFoldDB" id="A0A921QUI2"/>
<dbReference type="Gene3D" id="3.30.70.330">
    <property type="match status" value="1"/>
</dbReference>
<dbReference type="Proteomes" id="UP000807115">
    <property type="component" value="Chromosome 5"/>
</dbReference>
<name>A0A921QUI2_SORBI</name>
<evidence type="ECO:0000256" key="1">
    <source>
        <dbReference type="SAM" id="MobiDB-lite"/>
    </source>
</evidence>
<protein>
    <recommendedName>
        <fullName evidence="2">BAH domain-containing protein</fullName>
    </recommendedName>
</protein>
<dbReference type="Gene3D" id="2.30.30.490">
    <property type="match status" value="1"/>
</dbReference>
<dbReference type="InterPro" id="IPR001025">
    <property type="entry name" value="BAH_dom"/>
</dbReference>
<dbReference type="CDD" id="cd00590">
    <property type="entry name" value="RRM_SF"/>
    <property type="match status" value="1"/>
</dbReference>
<dbReference type="PANTHER" id="PTHR47073:SF2">
    <property type="entry name" value="PROTEIN ANTI-SILENCING 1"/>
    <property type="match status" value="1"/>
</dbReference>
<dbReference type="SUPFAM" id="SSF54928">
    <property type="entry name" value="RNA-binding domain, RBD"/>
    <property type="match status" value="1"/>
</dbReference>
<reference evidence="3" key="1">
    <citation type="journal article" date="2019" name="BMC Genomics">
        <title>A new reference genome for Sorghum bicolor reveals high levels of sequence similarity between sweet and grain genotypes: implications for the genetics of sugar metabolism.</title>
        <authorList>
            <person name="Cooper E.A."/>
            <person name="Brenton Z.W."/>
            <person name="Flinn B.S."/>
            <person name="Jenkins J."/>
            <person name="Shu S."/>
            <person name="Flowers D."/>
            <person name="Luo F."/>
            <person name="Wang Y."/>
            <person name="Xia P."/>
            <person name="Barry K."/>
            <person name="Daum C."/>
            <person name="Lipzen A."/>
            <person name="Yoshinaga Y."/>
            <person name="Schmutz J."/>
            <person name="Saski C."/>
            <person name="Vermerris W."/>
            <person name="Kresovich S."/>
        </authorList>
    </citation>
    <scope>NUCLEOTIDE SEQUENCE</scope>
</reference>
<evidence type="ECO:0000313" key="4">
    <source>
        <dbReference type="Proteomes" id="UP000807115"/>
    </source>
</evidence>
<reference evidence="3" key="2">
    <citation type="submission" date="2020-10" db="EMBL/GenBank/DDBJ databases">
        <authorList>
            <person name="Cooper E.A."/>
            <person name="Brenton Z.W."/>
            <person name="Flinn B.S."/>
            <person name="Jenkins J."/>
            <person name="Shu S."/>
            <person name="Flowers D."/>
            <person name="Luo F."/>
            <person name="Wang Y."/>
            <person name="Xia P."/>
            <person name="Barry K."/>
            <person name="Daum C."/>
            <person name="Lipzen A."/>
            <person name="Yoshinaga Y."/>
            <person name="Schmutz J."/>
            <person name="Saski C."/>
            <person name="Vermerris W."/>
            <person name="Kresovich S."/>
        </authorList>
    </citation>
    <scope>NUCLEOTIDE SEQUENCE</scope>
</reference>
<dbReference type="GO" id="GO:0003676">
    <property type="term" value="F:nucleic acid binding"/>
    <property type="evidence" value="ECO:0007669"/>
    <property type="project" value="InterPro"/>
</dbReference>
<accession>A0A921QUI2</accession>
<proteinExistence type="predicted"/>
<dbReference type="InterPro" id="IPR012677">
    <property type="entry name" value="Nucleotide-bd_a/b_plait_sf"/>
</dbReference>
<dbReference type="InterPro" id="IPR043151">
    <property type="entry name" value="BAH_sf"/>
</dbReference>
<feature type="region of interest" description="Disordered" evidence="1">
    <location>
        <begin position="225"/>
        <end position="334"/>
    </location>
</feature>
<dbReference type="PANTHER" id="PTHR47073">
    <property type="entry name" value="PROTEIN ANTI-SILENCING 1"/>
    <property type="match status" value="1"/>
</dbReference>
<comment type="caution">
    <text evidence="3">The sequence shown here is derived from an EMBL/GenBank/DDBJ whole genome shotgun (WGS) entry which is preliminary data.</text>
</comment>
<gene>
    <name evidence="3" type="ORF">BDA96_05G012800</name>
</gene>
<dbReference type="EMBL" id="CM027684">
    <property type="protein sequence ID" value="KAG0528449.1"/>
    <property type="molecule type" value="Genomic_DNA"/>
</dbReference>
<dbReference type="GO" id="GO:0003682">
    <property type="term" value="F:chromatin binding"/>
    <property type="evidence" value="ECO:0007669"/>
    <property type="project" value="InterPro"/>
</dbReference>
<dbReference type="Pfam" id="PF01426">
    <property type="entry name" value="BAH"/>
    <property type="match status" value="1"/>
</dbReference>
<evidence type="ECO:0000313" key="3">
    <source>
        <dbReference type="EMBL" id="KAG0528449.1"/>
    </source>
</evidence>
<dbReference type="PROSITE" id="PS51038">
    <property type="entry name" value="BAH"/>
    <property type="match status" value="1"/>
</dbReference>